<dbReference type="Proteomes" id="UP000689129">
    <property type="component" value="Unassembled WGS sequence"/>
</dbReference>
<evidence type="ECO:0008006" key="5">
    <source>
        <dbReference type="Google" id="ProtNLM"/>
    </source>
</evidence>
<feature type="compositionally biased region" description="Polar residues" evidence="1">
    <location>
        <begin position="113"/>
        <end position="122"/>
    </location>
</feature>
<gene>
    <name evidence="2" type="ORF">BN1708_003514</name>
    <name evidence="3" type="ORF">HYQ45_003812</name>
</gene>
<protein>
    <recommendedName>
        <fullName evidence="5">AGC-kinase C-terminal domain-containing protein</fullName>
    </recommendedName>
</protein>
<evidence type="ECO:0000313" key="3">
    <source>
        <dbReference type="EMBL" id="KAG7139140.1"/>
    </source>
</evidence>
<evidence type="ECO:0000313" key="4">
    <source>
        <dbReference type="Proteomes" id="UP000044602"/>
    </source>
</evidence>
<reference evidence="3" key="3">
    <citation type="journal article" date="2021" name="Mol. Plant Pathol.">
        <title>A 20-kb lineage-specific genomic region tames virulence in pathogenic amphidiploid Verticillium longisporum.</title>
        <authorList>
            <person name="Harting R."/>
            <person name="Starke J."/>
            <person name="Kusch H."/>
            <person name="Poggeler S."/>
            <person name="Maurus I."/>
            <person name="Schluter R."/>
            <person name="Landesfeind M."/>
            <person name="Bulla I."/>
            <person name="Nowrousian M."/>
            <person name="de Jonge R."/>
            <person name="Stahlhut G."/>
            <person name="Hoff K.J."/>
            <person name="Asshauer K.P."/>
            <person name="Thurmer A."/>
            <person name="Stanke M."/>
            <person name="Daniel R."/>
            <person name="Morgenstern B."/>
            <person name="Thomma B.P.H.J."/>
            <person name="Kronstad J.W."/>
            <person name="Braus-Stromeyer S.A."/>
            <person name="Braus G.H."/>
        </authorList>
    </citation>
    <scope>NUCLEOTIDE SEQUENCE</scope>
    <source>
        <strain evidence="3">Vl32</strain>
    </source>
</reference>
<dbReference type="AlphaFoldDB" id="A0A0G4LIU3"/>
<feature type="region of interest" description="Disordered" evidence="1">
    <location>
        <begin position="176"/>
        <end position="195"/>
    </location>
</feature>
<proteinExistence type="predicted"/>
<feature type="compositionally biased region" description="Polar residues" evidence="1">
    <location>
        <begin position="151"/>
        <end position="165"/>
    </location>
</feature>
<sequence length="270" mass="30474">MSPSSPQRPSAEIFHQRKPSLSNSVSSASSTCTSCSLTSSASKRSHRRTQVIDFDPLSMHPTFIAPPLPLDERPYILPEHHNSSEEQVIEEYIRAEASSKTVSVPDDSPTPMQPTNELRQQAQSEGDDYFMYKLNLLQHQERQQLDAMANATASQPSPQARSRWSESTIASIDMAESPQISVFEESDDEEDEDDDEVDISDFELVAPAEREVRQAKSWHNFSHKASMSKPRRPPIQTMDSVENFIKRGGWKRRGIVFQEQGIRHSDGGLF</sequence>
<evidence type="ECO:0000256" key="1">
    <source>
        <dbReference type="SAM" id="MobiDB-lite"/>
    </source>
</evidence>
<feature type="non-terminal residue" evidence="2">
    <location>
        <position position="270"/>
    </location>
</feature>
<feature type="region of interest" description="Disordered" evidence="1">
    <location>
        <begin position="1"/>
        <end position="48"/>
    </location>
</feature>
<organism evidence="2 4">
    <name type="scientific">Verticillium longisporum</name>
    <name type="common">Verticillium dahliae var. longisporum</name>
    <dbReference type="NCBI Taxonomy" id="100787"/>
    <lineage>
        <taxon>Eukaryota</taxon>
        <taxon>Fungi</taxon>
        <taxon>Dikarya</taxon>
        <taxon>Ascomycota</taxon>
        <taxon>Pezizomycotina</taxon>
        <taxon>Sordariomycetes</taxon>
        <taxon>Hypocreomycetidae</taxon>
        <taxon>Glomerellales</taxon>
        <taxon>Plectosphaerellaceae</taxon>
        <taxon>Verticillium</taxon>
    </lineage>
</organism>
<feature type="compositionally biased region" description="Acidic residues" evidence="1">
    <location>
        <begin position="184"/>
        <end position="195"/>
    </location>
</feature>
<dbReference type="OrthoDB" id="5226162at2759"/>
<dbReference type="EMBL" id="JAEMWZ010000063">
    <property type="protein sequence ID" value="KAG7139140.1"/>
    <property type="molecule type" value="Genomic_DNA"/>
</dbReference>
<dbReference type="EMBL" id="CVQH01013335">
    <property type="protein sequence ID" value="CRK21933.1"/>
    <property type="molecule type" value="Genomic_DNA"/>
</dbReference>
<evidence type="ECO:0000313" key="2">
    <source>
        <dbReference type="EMBL" id="CRK21933.1"/>
    </source>
</evidence>
<feature type="compositionally biased region" description="Low complexity" evidence="1">
    <location>
        <begin position="20"/>
        <end position="42"/>
    </location>
</feature>
<feature type="region of interest" description="Disordered" evidence="1">
    <location>
        <begin position="146"/>
        <end position="165"/>
    </location>
</feature>
<keyword evidence="4" id="KW-1185">Reference proteome</keyword>
<feature type="region of interest" description="Disordered" evidence="1">
    <location>
        <begin position="98"/>
        <end position="122"/>
    </location>
</feature>
<reference evidence="4" key="2">
    <citation type="submission" date="2015-05" db="EMBL/GenBank/DDBJ databases">
        <authorList>
            <person name="Fogelqvist Johan"/>
        </authorList>
    </citation>
    <scope>NUCLEOTIDE SEQUENCE [LARGE SCALE GENOMIC DNA]</scope>
</reference>
<name>A0A0G4LIU3_VERLO</name>
<reference evidence="2" key="1">
    <citation type="submission" date="2015-05" db="EMBL/GenBank/DDBJ databases">
        <authorList>
            <person name="Wang D.B."/>
            <person name="Wang M."/>
        </authorList>
    </citation>
    <scope>NUCLEOTIDE SEQUENCE [LARGE SCALE GENOMIC DNA]</scope>
    <source>
        <strain evidence="2">VL1</strain>
    </source>
</reference>
<dbReference type="Proteomes" id="UP000044602">
    <property type="component" value="Unassembled WGS sequence"/>
</dbReference>
<accession>A0A0G4LIU3</accession>